<dbReference type="AlphaFoldDB" id="A0A2I0V7F5"/>
<keyword evidence="2" id="KW-1185">Reference proteome</keyword>
<dbReference type="EMBL" id="KZ505512">
    <property type="protein sequence ID" value="PKU59334.1"/>
    <property type="molecule type" value="Genomic_DNA"/>
</dbReference>
<evidence type="ECO:0000313" key="2">
    <source>
        <dbReference type="Proteomes" id="UP000233837"/>
    </source>
</evidence>
<proteinExistence type="predicted"/>
<gene>
    <name evidence="1" type="ORF">MA16_Dca029086</name>
</gene>
<sequence>MAGSAATPGWFKGQGMWEASIPSFDGDIRRRPYHRNCSCALHRSRAVAADAPCPSQSSVSYPIRRRSSSWQSLTSSLSSTNLAAATAEVNPRVSFDGHATVGGATVISFNINDED</sequence>
<organism evidence="1 2">
    <name type="scientific">Dendrobium catenatum</name>
    <dbReference type="NCBI Taxonomy" id="906689"/>
    <lineage>
        <taxon>Eukaryota</taxon>
        <taxon>Viridiplantae</taxon>
        <taxon>Streptophyta</taxon>
        <taxon>Embryophyta</taxon>
        <taxon>Tracheophyta</taxon>
        <taxon>Spermatophyta</taxon>
        <taxon>Magnoliopsida</taxon>
        <taxon>Liliopsida</taxon>
        <taxon>Asparagales</taxon>
        <taxon>Orchidaceae</taxon>
        <taxon>Epidendroideae</taxon>
        <taxon>Malaxideae</taxon>
        <taxon>Dendrobiinae</taxon>
        <taxon>Dendrobium</taxon>
    </lineage>
</organism>
<reference evidence="1 2" key="2">
    <citation type="journal article" date="2017" name="Nature">
        <title>The Apostasia genome and the evolution of orchids.</title>
        <authorList>
            <person name="Zhang G.Q."/>
            <person name="Liu K.W."/>
            <person name="Li Z."/>
            <person name="Lohaus R."/>
            <person name="Hsiao Y.Y."/>
            <person name="Niu S.C."/>
            <person name="Wang J.Y."/>
            <person name="Lin Y.C."/>
            <person name="Xu Q."/>
            <person name="Chen L.J."/>
            <person name="Yoshida K."/>
            <person name="Fujiwara S."/>
            <person name="Wang Z.W."/>
            <person name="Zhang Y.Q."/>
            <person name="Mitsuda N."/>
            <person name="Wang M."/>
            <person name="Liu G.H."/>
            <person name="Pecoraro L."/>
            <person name="Huang H.X."/>
            <person name="Xiao X.J."/>
            <person name="Lin M."/>
            <person name="Wu X.Y."/>
            <person name="Wu W.L."/>
            <person name="Chen Y.Y."/>
            <person name="Chang S.B."/>
            <person name="Sakamoto S."/>
            <person name="Ohme-Takagi M."/>
            <person name="Yagi M."/>
            <person name="Zeng S.J."/>
            <person name="Shen C.Y."/>
            <person name="Yeh C.M."/>
            <person name="Luo Y.B."/>
            <person name="Tsai W.C."/>
            <person name="Van de Peer Y."/>
            <person name="Liu Z.J."/>
        </authorList>
    </citation>
    <scope>NUCLEOTIDE SEQUENCE [LARGE SCALE GENOMIC DNA]</scope>
    <source>
        <tissue evidence="1">The whole plant</tissue>
    </source>
</reference>
<reference evidence="1 2" key="1">
    <citation type="journal article" date="2016" name="Sci. Rep.">
        <title>The Dendrobium catenatum Lindl. genome sequence provides insights into polysaccharide synthase, floral development and adaptive evolution.</title>
        <authorList>
            <person name="Zhang G.Q."/>
            <person name="Xu Q."/>
            <person name="Bian C."/>
            <person name="Tsai W.C."/>
            <person name="Yeh C.M."/>
            <person name="Liu K.W."/>
            <person name="Yoshida K."/>
            <person name="Zhang L.S."/>
            <person name="Chang S.B."/>
            <person name="Chen F."/>
            <person name="Shi Y."/>
            <person name="Su Y.Y."/>
            <person name="Zhang Y.Q."/>
            <person name="Chen L.J."/>
            <person name="Yin Y."/>
            <person name="Lin M."/>
            <person name="Huang H."/>
            <person name="Deng H."/>
            <person name="Wang Z.W."/>
            <person name="Zhu S.L."/>
            <person name="Zhao X."/>
            <person name="Deng C."/>
            <person name="Niu S.C."/>
            <person name="Huang J."/>
            <person name="Wang M."/>
            <person name="Liu G.H."/>
            <person name="Yang H.J."/>
            <person name="Xiao X.J."/>
            <person name="Hsiao Y.Y."/>
            <person name="Wu W.L."/>
            <person name="Chen Y.Y."/>
            <person name="Mitsuda N."/>
            <person name="Ohme-Takagi M."/>
            <person name="Luo Y.B."/>
            <person name="Van de Peer Y."/>
            <person name="Liu Z.J."/>
        </authorList>
    </citation>
    <scope>NUCLEOTIDE SEQUENCE [LARGE SCALE GENOMIC DNA]</scope>
    <source>
        <tissue evidence="1">The whole plant</tissue>
    </source>
</reference>
<dbReference type="PANTHER" id="PTHR35121:SF2">
    <property type="entry name" value="SWIM-TYPE DOMAIN-CONTAINING PROTEIN"/>
    <property type="match status" value="1"/>
</dbReference>
<protein>
    <submittedName>
        <fullName evidence="1">Uncharacterized protein</fullName>
    </submittedName>
</protein>
<dbReference type="PANTHER" id="PTHR35121">
    <property type="entry name" value="HOMEODOMAIN PROTEIN 8, PUTATIVE-RELATED"/>
    <property type="match status" value="1"/>
</dbReference>
<name>A0A2I0V7F5_9ASPA</name>
<dbReference type="Proteomes" id="UP000233837">
    <property type="component" value="Unassembled WGS sequence"/>
</dbReference>
<accession>A0A2I0V7F5</accession>
<evidence type="ECO:0000313" key="1">
    <source>
        <dbReference type="EMBL" id="PKU59334.1"/>
    </source>
</evidence>